<dbReference type="InterPro" id="IPR006143">
    <property type="entry name" value="RND_pump_MFP"/>
</dbReference>
<evidence type="ECO:0000259" key="10">
    <source>
        <dbReference type="Pfam" id="PF25919"/>
    </source>
</evidence>
<dbReference type="AlphaFoldDB" id="A0A1S7LJ90"/>
<dbReference type="Pfam" id="PF19335">
    <property type="entry name" value="HMBD"/>
    <property type="match status" value="1"/>
</dbReference>
<comment type="function">
    <text evidence="5">CzcA and CzcB together would act in zinc efflux nearly as effectively as the complete czc efflux system (CzcABC). The CzcB protein is thought to funnel zinc cations to the CzcA transport protein.</text>
</comment>
<evidence type="ECO:0000256" key="3">
    <source>
        <dbReference type="ARBA" id="ARBA00022833"/>
    </source>
</evidence>
<evidence type="ECO:0000313" key="13">
    <source>
        <dbReference type="EMBL" id="CRH06463.1"/>
    </source>
</evidence>
<reference evidence="13" key="1">
    <citation type="submission" date="2015-04" db="EMBL/GenBank/DDBJ databases">
        <authorList>
            <person name="Syromyatnikov M.Y."/>
            <person name="Popov V.N."/>
        </authorList>
    </citation>
    <scope>NUCLEOTIDE SEQUENCE</scope>
    <source>
        <strain evidence="13">MO-1</strain>
    </source>
</reference>
<dbReference type="Gene3D" id="6.10.140.730">
    <property type="match status" value="1"/>
</dbReference>
<feature type="domain" description="CusB-like barrel-sandwich hybrid" evidence="10">
    <location>
        <begin position="118"/>
        <end position="234"/>
    </location>
</feature>
<feature type="domain" description="Heavy metal binding" evidence="8">
    <location>
        <begin position="35"/>
        <end position="60"/>
    </location>
</feature>
<keyword evidence="4" id="KW-0105">Cadmium resistance</keyword>
<dbReference type="GO" id="GO:0030288">
    <property type="term" value="C:outer membrane-bounded periplasmic space"/>
    <property type="evidence" value="ECO:0007669"/>
    <property type="project" value="TreeGrafter"/>
</dbReference>
<dbReference type="PANTHER" id="PTHR30097">
    <property type="entry name" value="CATION EFFLUX SYSTEM PROTEIN CUSB"/>
    <property type="match status" value="1"/>
</dbReference>
<dbReference type="PANTHER" id="PTHR30097:SF15">
    <property type="entry name" value="CATION EFFLUX SYSTEM PROTEIN CUSB"/>
    <property type="match status" value="1"/>
</dbReference>
<comment type="similarity">
    <text evidence="1">Belongs to the membrane fusion protein (MFP) (TC 8.A.1) family.</text>
</comment>
<dbReference type="GO" id="GO:0016020">
    <property type="term" value="C:membrane"/>
    <property type="evidence" value="ECO:0007669"/>
    <property type="project" value="InterPro"/>
</dbReference>
<protein>
    <submittedName>
        <fullName evidence="13">Putative cation efflux system protein cusB</fullName>
    </submittedName>
</protein>
<evidence type="ECO:0000256" key="4">
    <source>
        <dbReference type="ARBA" id="ARBA00043263"/>
    </source>
</evidence>
<accession>A0A1S7LJ90</accession>
<sequence>MRALQPLLKLFILGPFCLLLMWSANSWAAEEKVRFTCPMHPHYIAEEMGACPLCGMDLVPMAAASGGGAAEADERAKVTIAPEVIQNMGVRYGAPQMTAFGRRIRAFGMVMENQRAQQIVSSRVAGWVEKLHVTAVGDRVGRGMVLYRLFSPDLIAAQRDYLGALRQKGDGRLRSAAQRLHALGVDSRFIAQLKKSGKLVEKVPFYAASSGRISKLNIRQGSYIKPGISIATVQDYSSVWLNASVAEKDLPLIHKETPVKVMLPNLPGREVKTRIDYIYPTMDAASRTGTIRLLLDNRDGKLRPGAYADVVFEVGIDRRLALPSGALLNDAQGFHVVVALGEGRFQPRAVKVGLTSGGYTEILEGLKESDRVVTSGQFMIDSESALQESFAKLERLKTPLDMLELSGGEMAMVDHMVDAALYIHEAVVDGYDVEAQQLQPARDIKGMLWPRYGQTRLGPILTRGEQALAKAQKARTEQELLVALHELTLALQPWLQGGPVKHYQEKQLFLLQTSRGEKRLWLQVEDNDPSSPYGDSSGGEVIPLQPAAEQVSHEPA</sequence>
<feature type="signal peptide" evidence="7">
    <location>
        <begin position="1"/>
        <end position="28"/>
    </location>
</feature>
<feature type="domain" description="CusB-like beta-barrel" evidence="11">
    <location>
        <begin position="238"/>
        <end position="312"/>
    </location>
</feature>
<dbReference type="Gene3D" id="2.40.420.20">
    <property type="match status" value="1"/>
</dbReference>
<feature type="domain" description="CusB-like three alpha-helical bundle" evidence="9">
    <location>
        <begin position="153"/>
        <end position="199"/>
    </location>
</feature>
<evidence type="ECO:0000259" key="8">
    <source>
        <dbReference type="Pfam" id="PF19335"/>
    </source>
</evidence>
<gene>
    <name evidence="13" type="ORF">MAGMO_2301</name>
</gene>
<dbReference type="Pfam" id="PF25919">
    <property type="entry name" value="BSH_CusB"/>
    <property type="match status" value="1"/>
</dbReference>
<dbReference type="Pfam" id="PF25869">
    <property type="entry name" value="3HB_CusB"/>
    <property type="match status" value="1"/>
</dbReference>
<dbReference type="EMBL" id="LO017727">
    <property type="protein sequence ID" value="CRH06463.1"/>
    <property type="molecule type" value="Genomic_DNA"/>
</dbReference>
<dbReference type="InterPro" id="IPR045800">
    <property type="entry name" value="HMBD"/>
</dbReference>
<feature type="chain" id="PRO_5012774653" evidence="7">
    <location>
        <begin position="29"/>
        <end position="556"/>
    </location>
</feature>
<dbReference type="InterPro" id="IPR058791">
    <property type="entry name" value="3HB_CusB"/>
</dbReference>
<feature type="domain" description="CzcB-like C-terminal circularly permuted SH3-like" evidence="12">
    <location>
        <begin position="333"/>
        <end position="380"/>
    </location>
</feature>
<evidence type="ECO:0000259" key="11">
    <source>
        <dbReference type="Pfam" id="PF25954"/>
    </source>
</evidence>
<keyword evidence="7" id="KW-0732">Signal</keyword>
<evidence type="ECO:0000256" key="7">
    <source>
        <dbReference type="SAM" id="SignalP"/>
    </source>
</evidence>
<keyword evidence="3" id="KW-0862">Zinc</keyword>
<evidence type="ECO:0000256" key="1">
    <source>
        <dbReference type="ARBA" id="ARBA00009477"/>
    </source>
</evidence>
<dbReference type="Pfam" id="PF25975">
    <property type="entry name" value="CzcB_C"/>
    <property type="match status" value="1"/>
</dbReference>
<dbReference type="Gene3D" id="2.40.50.100">
    <property type="match status" value="1"/>
</dbReference>
<dbReference type="GO" id="GO:0015679">
    <property type="term" value="P:plasma membrane copper ion transport"/>
    <property type="evidence" value="ECO:0007669"/>
    <property type="project" value="TreeGrafter"/>
</dbReference>
<dbReference type="Pfam" id="PF25954">
    <property type="entry name" value="Beta-barrel_RND_2"/>
    <property type="match status" value="1"/>
</dbReference>
<dbReference type="GO" id="GO:0046686">
    <property type="term" value="P:response to cadmium ion"/>
    <property type="evidence" value="ECO:0007669"/>
    <property type="project" value="UniProtKB-KW"/>
</dbReference>
<keyword evidence="2" id="KW-0813">Transport</keyword>
<dbReference type="InterPro" id="IPR058790">
    <property type="entry name" value="BSH_CusB"/>
</dbReference>
<dbReference type="Gene3D" id="2.40.30.170">
    <property type="match status" value="1"/>
</dbReference>
<name>A0A1S7LJ90_MAGMO</name>
<dbReference type="GO" id="GO:0060003">
    <property type="term" value="P:copper ion export"/>
    <property type="evidence" value="ECO:0007669"/>
    <property type="project" value="TreeGrafter"/>
</dbReference>
<organism evidence="13">
    <name type="scientific">Magnetococcus massalia (strain MO-1)</name>
    <dbReference type="NCBI Taxonomy" id="451514"/>
    <lineage>
        <taxon>Bacteria</taxon>
        <taxon>Pseudomonadati</taxon>
        <taxon>Pseudomonadota</taxon>
        <taxon>Magnetococcia</taxon>
        <taxon>Magnetococcales</taxon>
        <taxon>Magnetococcaceae</taxon>
        <taxon>Magnetococcus</taxon>
    </lineage>
</organism>
<dbReference type="InterPro" id="IPR058792">
    <property type="entry name" value="Beta-barrel_RND_2"/>
</dbReference>
<proteinExistence type="inferred from homology"/>
<dbReference type="InterPro" id="IPR051909">
    <property type="entry name" value="MFP_Cation_Efflux"/>
</dbReference>
<evidence type="ECO:0000259" key="9">
    <source>
        <dbReference type="Pfam" id="PF25869"/>
    </source>
</evidence>
<dbReference type="InterPro" id="IPR058649">
    <property type="entry name" value="CzcB_C"/>
</dbReference>
<feature type="compositionally biased region" description="Low complexity" evidence="6">
    <location>
        <begin position="529"/>
        <end position="539"/>
    </location>
</feature>
<evidence type="ECO:0000259" key="12">
    <source>
        <dbReference type="Pfam" id="PF25975"/>
    </source>
</evidence>
<evidence type="ECO:0000256" key="5">
    <source>
        <dbReference type="ARBA" id="ARBA00058766"/>
    </source>
</evidence>
<feature type="region of interest" description="Disordered" evidence="6">
    <location>
        <begin position="525"/>
        <end position="556"/>
    </location>
</feature>
<dbReference type="NCBIfam" id="TIGR01730">
    <property type="entry name" value="RND_mfp"/>
    <property type="match status" value="1"/>
</dbReference>
<dbReference type="SUPFAM" id="SSF111369">
    <property type="entry name" value="HlyD-like secretion proteins"/>
    <property type="match status" value="1"/>
</dbReference>
<dbReference type="GO" id="GO:0046914">
    <property type="term" value="F:transition metal ion binding"/>
    <property type="evidence" value="ECO:0007669"/>
    <property type="project" value="TreeGrafter"/>
</dbReference>
<evidence type="ECO:0000256" key="6">
    <source>
        <dbReference type="SAM" id="MobiDB-lite"/>
    </source>
</evidence>
<dbReference type="FunFam" id="2.40.30.170:FF:000010">
    <property type="entry name" value="Efflux RND transporter periplasmic adaptor subunit"/>
    <property type="match status" value="1"/>
</dbReference>
<dbReference type="GO" id="GO:0022857">
    <property type="term" value="F:transmembrane transporter activity"/>
    <property type="evidence" value="ECO:0007669"/>
    <property type="project" value="InterPro"/>
</dbReference>
<dbReference type="FunFam" id="2.40.420.20:FF:000006">
    <property type="entry name" value="RND family efflux transporter MFP subunit"/>
    <property type="match status" value="1"/>
</dbReference>
<evidence type="ECO:0000256" key="2">
    <source>
        <dbReference type="ARBA" id="ARBA00022448"/>
    </source>
</evidence>